<proteinExistence type="predicted"/>
<sequence>MTVLLQGFAGGRRVTADVVKLSDLGRGEIPVLRAAWPALPLDARRYLVHQMVDLAESNLALHFGRVFHVALTDADPEVRALAISGLWEDESADFLAQLLRMAGTEREPVVREGIAVALGRFAYLAVTGVLDEETGRRIRQALLAYLRPGEPVAVRRRALESLAYFPNDARVDQLIAESYASPIHDLRVSSVFAMGRNLNRRWLPGVLAELESDDPEFRYEAARACGEFGDSSAVDPLLTLIDDEDREVQTAAIGALGQIGGQRCVNVLRRLAESDDIVVREAADEALAQALDEPDPMDLLGL</sequence>
<dbReference type="AlphaFoldDB" id="I4EDS4"/>
<dbReference type="InterPro" id="IPR016024">
    <property type="entry name" value="ARM-type_fold"/>
</dbReference>
<dbReference type="Proteomes" id="UP000004221">
    <property type="component" value="Unassembled WGS sequence"/>
</dbReference>
<keyword evidence="2" id="KW-1185">Reference proteome</keyword>
<dbReference type="EMBL" id="CAGS01000067">
    <property type="protein sequence ID" value="CCF82836.1"/>
    <property type="molecule type" value="Genomic_DNA"/>
</dbReference>
<dbReference type="InterPro" id="IPR011989">
    <property type="entry name" value="ARM-like"/>
</dbReference>
<reference evidence="1 2" key="1">
    <citation type="journal article" date="2012" name="ISME J.">
        <title>Nitrification expanded: discovery, physiology and genomics of a nitrite-oxidizing bacterium from the phylum Chloroflexi.</title>
        <authorList>
            <person name="Sorokin D.Y."/>
            <person name="Lucker S."/>
            <person name="Vejmelkova D."/>
            <person name="Kostrikina N.A."/>
            <person name="Kleerebezem R."/>
            <person name="Rijpstra W.I."/>
            <person name="Damste J.S."/>
            <person name="Le Paslier D."/>
            <person name="Muyzer G."/>
            <person name="Wagner M."/>
            <person name="van Loosdrecht M.C."/>
            <person name="Daims H."/>
        </authorList>
    </citation>
    <scope>NUCLEOTIDE SEQUENCE [LARGE SCALE GENOMIC DNA]</scope>
    <source>
        <strain evidence="2">none</strain>
    </source>
</reference>
<gene>
    <name evidence="1" type="ORF">NITHO_1590027</name>
</gene>
<keyword evidence="1" id="KW-0456">Lyase</keyword>
<dbReference type="PANTHER" id="PTHR12697">
    <property type="entry name" value="PBS LYASE HEAT-LIKE PROTEIN"/>
    <property type="match status" value="1"/>
</dbReference>
<dbReference type="Pfam" id="PF13646">
    <property type="entry name" value="HEAT_2"/>
    <property type="match status" value="2"/>
</dbReference>
<organism evidence="1 2">
    <name type="scientific">Nitrolancea hollandica Lb</name>
    <dbReference type="NCBI Taxonomy" id="1129897"/>
    <lineage>
        <taxon>Bacteria</taxon>
        <taxon>Pseudomonadati</taxon>
        <taxon>Thermomicrobiota</taxon>
        <taxon>Thermomicrobia</taxon>
        <taxon>Sphaerobacterales</taxon>
        <taxon>Sphaerobacterineae</taxon>
        <taxon>Sphaerobacteraceae</taxon>
        <taxon>Nitrolancea</taxon>
    </lineage>
</organism>
<dbReference type="InterPro" id="IPR004155">
    <property type="entry name" value="PBS_lyase_HEAT"/>
</dbReference>
<accession>I4EDS4</accession>
<evidence type="ECO:0000313" key="1">
    <source>
        <dbReference type="EMBL" id="CCF82836.1"/>
    </source>
</evidence>
<dbReference type="SMART" id="SM00567">
    <property type="entry name" value="EZ_HEAT"/>
    <property type="match status" value="4"/>
</dbReference>
<dbReference type="GO" id="GO:0016491">
    <property type="term" value="F:oxidoreductase activity"/>
    <property type="evidence" value="ECO:0007669"/>
    <property type="project" value="TreeGrafter"/>
</dbReference>
<dbReference type="GO" id="GO:0016829">
    <property type="term" value="F:lyase activity"/>
    <property type="evidence" value="ECO:0007669"/>
    <property type="project" value="UniProtKB-KW"/>
</dbReference>
<name>I4EDS4_9BACT</name>
<comment type="caution">
    <text evidence="1">The sequence shown here is derived from an EMBL/GenBank/DDBJ whole genome shotgun (WGS) entry which is preliminary data.</text>
</comment>
<dbReference type="SUPFAM" id="SSF48371">
    <property type="entry name" value="ARM repeat"/>
    <property type="match status" value="1"/>
</dbReference>
<evidence type="ECO:0000313" key="2">
    <source>
        <dbReference type="Proteomes" id="UP000004221"/>
    </source>
</evidence>
<protein>
    <submittedName>
        <fullName evidence="1">PBS lyase HEAT domain protein repeat-containing protein</fullName>
    </submittedName>
</protein>
<dbReference type="PANTHER" id="PTHR12697:SF5">
    <property type="entry name" value="DEOXYHYPUSINE HYDROXYLASE"/>
    <property type="match status" value="1"/>
</dbReference>
<dbReference type="Gene3D" id="1.25.10.10">
    <property type="entry name" value="Leucine-rich Repeat Variant"/>
    <property type="match status" value="2"/>
</dbReference>